<proteinExistence type="inferred from homology"/>
<evidence type="ECO:0000313" key="8">
    <source>
        <dbReference type="Proteomes" id="UP000524246"/>
    </source>
</evidence>
<evidence type="ECO:0000259" key="6">
    <source>
        <dbReference type="Pfam" id="PF10509"/>
    </source>
</evidence>
<organism evidence="7 8">
    <name type="scientific">SAR324 cluster bacterium</name>
    <dbReference type="NCBI Taxonomy" id="2024889"/>
    <lineage>
        <taxon>Bacteria</taxon>
        <taxon>Deltaproteobacteria</taxon>
        <taxon>SAR324 cluster</taxon>
    </lineage>
</organism>
<dbReference type="GO" id="GO:0004335">
    <property type="term" value="F:galactokinase activity"/>
    <property type="evidence" value="ECO:0007669"/>
    <property type="project" value="InterPro"/>
</dbReference>
<dbReference type="Pfam" id="PF10509">
    <property type="entry name" value="GalKase_gal_bdg"/>
    <property type="match status" value="1"/>
</dbReference>
<evidence type="ECO:0000259" key="5">
    <source>
        <dbReference type="Pfam" id="PF00288"/>
    </source>
</evidence>
<evidence type="ECO:0000256" key="4">
    <source>
        <dbReference type="ARBA" id="ARBA00022840"/>
    </source>
</evidence>
<dbReference type="InterPro" id="IPR020568">
    <property type="entry name" value="Ribosomal_Su5_D2-typ_SF"/>
</dbReference>
<dbReference type="InterPro" id="IPR014721">
    <property type="entry name" value="Ribsml_uS5_D2-typ_fold_subgr"/>
</dbReference>
<evidence type="ECO:0000256" key="3">
    <source>
        <dbReference type="ARBA" id="ARBA00022777"/>
    </source>
</evidence>
<feature type="domain" description="Galactokinase N-terminal" evidence="6">
    <location>
        <begin position="52"/>
        <end position="100"/>
    </location>
</feature>
<evidence type="ECO:0000256" key="2">
    <source>
        <dbReference type="ARBA" id="ARBA00022741"/>
    </source>
</evidence>
<comment type="similarity">
    <text evidence="1">Belongs to the GHMP kinase family. GalK subfamily.</text>
</comment>
<keyword evidence="3" id="KW-0808">Transferase</keyword>
<evidence type="ECO:0000313" key="7">
    <source>
        <dbReference type="EMBL" id="NMC62386.1"/>
    </source>
</evidence>
<dbReference type="GO" id="GO:0006012">
    <property type="term" value="P:galactose metabolic process"/>
    <property type="evidence" value="ECO:0007669"/>
    <property type="project" value="InterPro"/>
</dbReference>
<dbReference type="InterPro" id="IPR006204">
    <property type="entry name" value="GHMP_kinase_N_dom"/>
</dbReference>
<dbReference type="EMBL" id="JAAZON010000182">
    <property type="protein sequence ID" value="NMC62386.1"/>
    <property type="molecule type" value="Genomic_DNA"/>
</dbReference>
<dbReference type="Pfam" id="PF00288">
    <property type="entry name" value="GHMP_kinases_N"/>
    <property type="match status" value="1"/>
</dbReference>
<dbReference type="PANTHER" id="PTHR10457:SF7">
    <property type="entry name" value="GALACTOKINASE-RELATED"/>
    <property type="match status" value="1"/>
</dbReference>
<keyword evidence="2" id="KW-0547">Nucleotide-binding</keyword>
<evidence type="ECO:0008006" key="9">
    <source>
        <dbReference type="Google" id="ProtNLM"/>
    </source>
</evidence>
<keyword evidence="4" id="KW-0067">ATP-binding</keyword>
<dbReference type="Gene3D" id="3.30.230.10">
    <property type="match status" value="1"/>
</dbReference>
<dbReference type="PIRSF" id="PIRSF000530">
    <property type="entry name" value="Galactokinase"/>
    <property type="match status" value="1"/>
</dbReference>
<dbReference type="GO" id="GO:0005829">
    <property type="term" value="C:cytosol"/>
    <property type="evidence" value="ECO:0007669"/>
    <property type="project" value="TreeGrafter"/>
</dbReference>
<keyword evidence="3" id="KW-0418">Kinase</keyword>
<name>A0A7X9FQM7_9DELT</name>
<dbReference type="AlphaFoldDB" id="A0A7X9FQM7"/>
<evidence type="ECO:0000256" key="1">
    <source>
        <dbReference type="ARBA" id="ARBA00006566"/>
    </source>
</evidence>
<dbReference type="PRINTS" id="PR00473">
    <property type="entry name" value="GALCTOKINASE"/>
</dbReference>
<dbReference type="Proteomes" id="UP000524246">
    <property type="component" value="Unassembled WGS sequence"/>
</dbReference>
<dbReference type="SUPFAM" id="SSF55060">
    <property type="entry name" value="GHMP Kinase, C-terminal domain"/>
    <property type="match status" value="1"/>
</dbReference>
<reference evidence="7 8" key="1">
    <citation type="journal article" date="2020" name="Biotechnol. Biofuels">
        <title>New insights from the biogas microbiome by comprehensive genome-resolved metagenomics of nearly 1600 species originating from multiple anaerobic digesters.</title>
        <authorList>
            <person name="Campanaro S."/>
            <person name="Treu L."/>
            <person name="Rodriguez-R L.M."/>
            <person name="Kovalovszki A."/>
            <person name="Ziels R.M."/>
            <person name="Maus I."/>
            <person name="Zhu X."/>
            <person name="Kougias P.G."/>
            <person name="Basile A."/>
            <person name="Luo G."/>
            <person name="Schluter A."/>
            <person name="Konstantinidis K.T."/>
            <person name="Angelidaki I."/>
        </authorList>
    </citation>
    <scope>NUCLEOTIDE SEQUENCE [LARGE SCALE GENOMIC DNA]</scope>
    <source>
        <strain evidence="7">AS27yjCOA_65</strain>
    </source>
</reference>
<feature type="domain" description="GHMP kinase N-terminal" evidence="5">
    <location>
        <begin position="136"/>
        <end position="214"/>
    </location>
</feature>
<dbReference type="InterPro" id="IPR000705">
    <property type="entry name" value="Galactokinase"/>
</dbReference>
<dbReference type="InterPro" id="IPR006206">
    <property type="entry name" value="Mevalonate/galactokinase"/>
</dbReference>
<accession>A0A7X9FQM7</accession>
<comment type="caution">
    <text evidence="7">The sequence shown here is derived from an EMBL/GenBank/DDBJ whole genome shotgun (WGS) entry which is preliminary data.</text>
</comment>
<dbReference type="PANTHER" id="PTHR10457">
    <property type="entry name" value="MEVALONATE KINASE/GALACTOKINASE"/>
    <property type="match status" value="1"/>
</dbReference>
<dbReference type="PRINTS" id="PR00959">
    <property type="entry name" value="MEVGALKINASE"/>
</dbReference>
<protein>
    <recommendedName>
        <fullName evidence="9">Galactokinase</fullName>
    </recommendedName>
</protein>
<dbReference type="SUPFAM" id="SSF54211">
    <property type="entry name" value="Ribosomal protein S5 domain 2-like"/>
    <property type="match status" value="1"/>
</dbReference>
<gene>
    <name evidence="7" type="ORF">GYA55_04390</name>
</gene>
<dbReference type="InterPro" id="IPR036554">
    <property type="entry name" value="GHMP_kinase_C_sf"/>
</dbReference>
<dbReference type="Gene3D" id="3.30.70.890">
    <property type="entry name" value="GHMP kinase, C-terminal domain"/>
    <property type="match status" value="1"/>
</dbReference>
<dbReference type="GO" id="GO:0005524">
    <property type="term" value="F:ATP binding"/>
    <property type="evidence" value="ECO:0007669"/>
    <property type="project" value="UniProtKB-KW"/>
</dbReference>
<dbReference type="InterPro" id="IPR019539">
    <property type="entry name" value="GalKase_N"/>
</dbReference>
<sequence>MLEANFEQHNSPDFSDDILYAPQAHVVFAEIYGRNRDIIESQIARYVALRDQHESTYGQTNPIFISSPGRLSLGGCHTDHNSGLVLAASLMTDVIACASKNESNTINIRYNLHKNLHSIDLKEWWIRPDTKGLVLALTHFLRDHGYRVAGLNLSLHSNLPRAEGLASSAAFENMISLAISDLYNNSEIPLLIRTSAGRYSEEISWEKISGELDQIGGAVGGINMVDFEYQNKPTIIHINDGDLIFSDEGYAITLVNTNSTHRGKNSQHLRISEDMKAIAAFFEKSMLREVSEDLFNAALAELYKTYDHRAVLRAEHFFIENKLVRKMFDALSRRDIPSFLKLMTESSTSAMEVLQNTYDIANPEYQPVPFAIHRTRSFARSTGNEDAIGYQPHGGGFGGTIMTVLKRELLPNYTREMSRFGFGVHEVHIREQGCINVSNMLRQE</sequence>